<gene>
    <name evidence="1" type="ORF">HPB49_002425</name>
</gene>
<reference evidence="1" key="1">
    <citation type="submission" date="2020-05" db="EMBL/GenBank/DDBJ databases">
        <title>Large-scale comparative analyses of tick genomes elucidate their genetic diversity and vector capacities.</title>
        <authorList>
            <person name="Jia N."/>
            <person name="Wang J."/>
            <person name="Shi W."/>
            <person name="Du L."/>
            <person name="Sun Y."/>
            <person name="Zhan W."/>
            <person name="Jiang J."/>
            <person name="Wang Q."/>
            <person name="Zhang B."/>
            <person name="Ji P."/>
            <person name="Sakyi L.B."/>
            <person name="Cui X."/>
            <person name="Yuan T."/>
            <person name="Jiang B."/>
            <person name="Yang W."/>
            <person name="Lam T.T.-Y."/>
            <person name="Chang Q."/>
            <person name="Ding S."/>
            <person name="Wang X."/>
            <person name="Zhu J."/>
            <person name="Ruan X."/>
            <person name="Zhao L."/>
            <person name="Wei J."/>
            <person name="Que T."/>
            <person name="Du C."/>
            <person name="Cheng J."/>
            <person name="Dai P."/>
            <person name="Han X."/>
            <person name="Huang E."/>
            <person name="Gao Y."/>
            <person name="Liu J."/>
            <person name="Shao H."/>
            <person name="Ye R."/>
            <person name="Li L."/>
            <person name="Wei W."/>
            <person name="Wang X."/>
            <person name="Wang C."/>
            <person name="Yang T."/>
            <person name="Huo Q."/>
            <person name="Li W."/>
            <person name="Guo W."/>
            <person name="Chen H."/>
            <person name="Zhou L."/>
            <person name="Ni X."/>
            <person name="Tian J."/>
            <person name="Zhou Y."/>
            <person name="Sheng Y."/>
            <person name="Liu T."/>
            <person name="Pan Y."/>
            <person name="Xia L."/>
            <person name="Li J."/>
            <person name="Zhao F."/>
            <person name="Cao W."/>
        </authorList>
    </citation>
    <scope>NUCLEOTIDE SEQUENCE</scope>
    <source>
        <strain evidence="1">Dsil-2018</strain>
    </source>
</reference>
<accession>A0ACB8BZX9</accession>
<comment type="caution">
    <text evidence="1">The sequence shown here is derived from an EMBL/GenBank/DDBJ whole genome shotgun (WGS) entry which is preliminary data.</text>
</comment>
<proteinExistence type="predicted"/>
<dbReference type="Proteomes" id="UP000821865">
    <property type="component" value="Chromosome 9"/>
</dbReference>
<evidence type="ECO:0000313" key="2">
    <source>
        <dbReference type="Proteomes" id="UP000821865"/>
    </source>
</evidence>
<dbReference type="EMBL" id="CM023478">
    <property type="protein sequence ID" value="KAH7932774.1"/>
    <property type="molecule type" value="Genomic_DNA"/>
</dbReference>
<sequence>MTGTGKGQESEPMSVVGTAQQSQTMTAVDSESEHINVITSAPESASDSNSKSAAETSPTSQSSSQLIGDNSGAGQQDKDDICASSASVSAESPEKAAKYCPMVITESLLQTEDTSTGTCEPLPSDNDTEKCALESVSMQSTSASNELEEQKRDIACSLVAHSPIDDAGSTTVSLCASPERSRDSNVDADVCGLLKFVPKEMCSASTQPVLVTDNETADAMLGNLEIDLETPPQVSEDAVASSISAQMCSVSKLVDTSNDKMDEEGIKVTTERHNPDPHHVKSNHKNDASISATHTAAKDCPTLDAPTNPLLRKEVTVSNVAVLSHGLSTLANSSNSDTKRNEQDVICINESGLPNFSSQSYGYDVQRGDRYGSSHAFNVPIVKAAVDGKSWPEVTKEPIASCSAIVRHRPDLPGGNSTDGAEKIKPTNPAITSHLFDPSQGMYVLKKEVLQDGNELGLSTVLCTLVWVPKGRANP</sequence>
<protein>
    <submittedName>
        <fullName evidence="1">Uncharacterized protein</fullName>
    </submittedName>
</protein>
<name>A0ACB8BZX9_DERSI</name>
<keyword evidence="2" id="KW-1185">Reference proteome</keyword>
<evidence type="ECO:0000313" key="1">
    <source>
        <dbReference type="EMBL" id="KAH7932774.1"/>
    </source>
</evidence>
<organism evidence="1 2">
    <name type="scientific">Dermacentor silvarum</name>
    <name type="common">Tick</name>
    <dbReference type="NCBI Taxonomy" id="543639"/>
    <lineage>
        <taxon>Eukaryota</taxon>
        <taxon>Metazoa</taxon>
        <taxon>Ecdysozoa</taxon>
        <taxon>Arthropoda</taxon>
        <taxon>Chelicerata</taxon>
        <taxon>Arachnida</taxon>
        <taxon>Acari</taxon>
        <taxon>Parasitiformes</taxon>
        <taxon>Ixodida</taxon>
        <taxon>Ixodoidea</taxon>
        <taxon>Ixodidae</taxon>
        <taxon>Rhipicephalinae</taxon>
        <taxon>Dermacentor</taxon>
    </lineage>
</organism>